<feature type="domain" description="Large ribosomal subunit protein mL46 N-terminal" evidence="2">
    <location>
        <begin position="11"/>
        <end position="106"/>
    </location>
</feature>
<comment type="caution">
    <text evidence="3">The sequence shown here is derived from an EMBL/GenBank/DDBJ whole genome shotgun (WGS) entry which is preliminary data.</text>
</comment>
<evidence type="ECO:0000313" key="4">
    <source>
        <dbReference type="Proteomes" id="UP001177023"/>
    </source>
</evidence>
<dbReference type="PANTHER" id="PTHR13124:SF12">
    <property type="entry name" value="LARGE RIBOSOMAL SUBUNIT PROTEIN ML46"/>
    <property type="match status" value="1"/>
</dbReference>
<protein>
    <recommendedName>
        <fullName evidence="2">Large ribosomal subunit protein mL46 N-terminal domain-containing protein</fullName>
    </recommendedName>
</protein>
<evidence type="ECO:0000259" key="2">
    <source>
        <dbReference type="Pfam" id="PF11788"/>
    </source>
</evidence>
<dbReference type="Proteomes" id="UP001177023">
    <property type="component" value="Unassembled WGS sequence"/>
</dbReference>
<name>A0AA36DJ14_9BILA</name>
<dbReference type="GO" id="GO:0003735">
    <property type="term" value="F:structural constituent of ribosome"/>
    <property type="evidence" value="ECO:0007669"/>
    <property type="project" value="InterPro"/>
</dbReference>
<dbReference type="Gene3D" id="3.90.79.10">
    <property type="entry name" value="Nucleoside Triphosphate Pyrophosphohydrolase"/>
    <property type="match status" value="1"/>
</dbReference>
<keyword evidence="4" id="KW-1185">Reference proteome</keyword>
<organism evidence="3 4">
    <name type="scientific">Mesorhabditis spiculigera</name>
    <dbReference type="NCBI Taxonomy" id="96644"/>
    <lineage>
        <taxon>Eukaryota</taxon>
        <taxon>Metazoa</taxon>
        <taxon>Ecdysozoa</taxon>
        <taxon>Nematoda</taxon>
        <taxon>Chromadorea</taxon>
        <taxon>Rhabditida</taxon>
        <taxon>Rhabditina</taxon>
        <taxon>Rhabditomorpha</taxon>
        <taxon>Rhabditoidea</taxon>
        <taxon>Rhabditidae</taxon>
        <taxon>Mesorhabditinae</taxon>
        <taxon>Mesorhabditis</taxon>
    </lineage>
</organism>
<dbReference type="PANTHER" id="PTHR13124">
    <property type="entry name" value="39S RIBOSOMAL PROTEIN L46, MITOCHONDRIAL PRECURSOR-RELATED"/>
    <property type="match status" value="1"/>
</dbReference>
<dbReference type="InterPro" id="IPR040008">
    <property type="entry name" value="Ribosomal_mL46"/>
</dbReference>
<dbReference type="AlphaFoldDB" id="A0AA36DJ14"/>
<reference evidence="3" key="1">
    <citation type="submission" date="2023-06" db="EMBL/GenBank/DDBJ databases">
        <authorList>
            <person name="Delattre M."/>
        </authorList>
    </citation>
    <scope>NUCLEOTIDE SEQUENCE</scope>
    <source>
        <strain evidence="3">AF72</strain>
    </source>
</reference>
<keyword evidence="1" id="KW-0175">Coiled coil</keyword>
<proteinExistence type="predicted"/>
<dbReference type="InterPro" id="IPR021757">
    <property type="entry name" value="Ribosomal_mL46_N"/>
</dbReference>
<dbReference type="Pfam" id="PF11788">
    <property type="entry name" value="MRP-L46"/>
    <property type="match status" value="1"/>
</dbReference>
<dbReference type="GO" id="GO:0005762">
    <property type="term" value="C:mitochondrial large ribosomal subunit"/>
    <property type="evidence" value="ECO:0007669"/>
    <property type="project" value="TreeGrafter"/>
</dbReference>
<gene>
    <name evidence="3" type="ORF">MSPICULIGERA_LOCUS25257</name>
</gene>
<accession>A0AA36DJ14</accession>
<evidence type="ECO:0000256" key="1">
    <source>
        <dbReference type="SAM" id="Coils"/>
    </source>
</evidence>
<feature type="non-terminal residue" evidence="3">
    <location>
        <position position="1"/>
    </location>
</feature>
<sequence>MRFTHVARSSWDIMASVIIHRPPIVAPQMTAIEKRYAAVQSQIEKENSLLNDYEIKSKKDQILLERKAKLEAAGRDLSELEGELEVTNQMREQEWQNKATQLAKRYKFDDAEKIEGDVDEKDEKRLADKELVLVVKQRYGREDGYQSPWQFPEISTRQGEPLRQSAERCVGELLMGDVSIQGNAPISVFTLRYPKPMADAKKKSGSKVFFYNAILGAKTAIKLNTTEFPEYAWVSAEEFVKRVPGTDYRSAVRTSFLQ</sequence>
<evidence type="ECO:0000313" key="3">
    <source>
        <dbReference type="EMBL" id="CAJ0587281.1"/>
    </source>
</evidence>
<dbReference type="EMBL" id="CATQJA010002710">
    <property type="protein sequence ID" value="CAJ0587281.1"/>
    <property type="molecule type" value="Genomic_DNA"/>
</dbReference>
<feature type="coiled-coil region" evidence="1">
    <location>
        <begin position="36"/>
        <end position="90"/>
    </location>
</feature>